<organism evidence="13 14">
    <name type="scientific">Halorientalis brevis</name>
    <dbReference type="NCBI Taxonomy" id="1126241"/>
    <lineage>
        <taxon>Archaea</taxon>
        <taxon>Methanobacteriati</taxon>
        <taxon>Methanobacteriota</taxon>
        <taxon>Stenosarchaea group</taxon>
        <taxon>Halobacteria</taxon>
        <taxon>Halobacteriales</taxon>
        <taxon>Haloarculaceae</taxon>
        <taxon>Halorientalis</taxon>
    </lineage>
</organism>
<evidence type="ECO:0000256" key="11">
    <source>
        <dbReference type="ARBA" id="ARBA00048179"/>
    </source>
</evidence>
<dbReference type="EMBL" id="JBHUDJ010000015">
    <property type="protein sequence ID" value="MFD1589403.1"/>
    <property type="molecule type" value="Genomic_DNA"/>
</dbReference>
<dbReference type="RefSeq" id="WP_247381159.1">
    <property type="nucleotide sequence ID" value="NZ_JALLGV010000009.1"/>
</dbReference>
<dbReference type="InterPro" id="IPR015168">
    <property type="entry name" value="SsuA/THI5"/>
</dbReference>
<name>A0ABD6CIZ3_9EURY</name>
<evidence type="ECO:0000256" key="10">
    <source>
        <dbReference type="ARBA" id="ARBA00033171"/>
    </source>
</evidence>
<dbReference type="AlphaFoldDB" id="A0ABD6CIZ3"/>
<evidence type="ECO:0000256" key="5">
    <source>
        <dbReference type="ARBA" id="ARBA00022679"/>
    </source>
</evidence>
<proteinExistence type="inferred from homology"/>
<sequence length="365" mass="38007">MHGVRDASRRRALRVGGTALAAGLAGCNGMLGRSGSNTSTSTGVRAVLNWKPNPTQAGYFVAQDRGFYADQGLDVDLVPGQGGSFATKQVGLGNAAIGLGSGVAVLQARAKELPVRSYAAAQQSSNAALFTVEEAFGGSLSDVSQLEGARIAVVSGSAKTKTYLESLLATADISESVDLVSVGVEQQTSNLLAGNVDVATGIFSNALALETEGYDASLLLVGDYVPTVGRAVFARPSYVADNQEAVRGFLRATARGWAAAANDPQAAEDAMIAAQPSLRSSRDLGVTKIKFTAKHLIATDAVREHCWGWQSGETWRRVHGSLASAGILPDDMDVDAAWSNDALDTSAPAIGDFADRVNVDYRTQI</sequence>
<evidence type="ECO:0000256" key="4">
    <source>
        <dbReference type="ARBA" id="ARBA00011738"/>
    </source>
</evidence>
<evidence type="ECO:0000256" key="9">
    <source>
        <dbReference type="ARBA" id="ARBA00023004"/>
    </source>
</evidence>
<evidence type="ECO:0000259" key="12">
    <source>
        <dbReference type="Pfam" id="PF09084"/>
    </source>
</evidence>
<keyword evidence="5" id="KW-0808">Transferase</keyword>
<dbReference type="GO" id="GO:0016740">
    <property type="term" value="F:transferase activity"/>
    <property type="evidence" value="ECO:0007669"/>
    <property type="project" value="UniProtKB-KW"/>
</dbReference>
<dbReference type="GO" id="GO:0009228">
    <property type="term" value="P:thiamine biosynthetic process"/>
    <property type="evidence" value="ECO:0007669"/>
    <property type="project" value="UniProtKB-KW"/>
</dbReference>
<dbReference type="SUPFAM" id="SSF53850">
    <property type="entry name" value="Periplasmic binding protein-like II"/>
    <property type="match status" value="1"/>
</dbReference>
<comment type="pathway">
    <text evidence="2">Cofactor biosynthesis; thiamine diphosphate biosynthesis.</text>
</comment>
<comment type="caution">
    <text evidence="13">The sequence shown here is derived from an EMBL/GenBank/DDBJ whole genome shotgun (WGS) entry which is preliminary data.</text>
</comment>
<comment type="similarity">
    <text evidence="3">Belongs to the NMT1/THI5 family.</text>
</comment>
<keyword evidence="14" id="KW-1185">Reference proteome</keyword>
<feature type="domain" description="SsuA/THI5-like" evidence="12">
    <location>
        <begin position="53"/>
        <end position="267"/>
    </location>
</feature>
<dbReference type="PANTHER" id="PTHR31528">
    <property type="entry name" value="4-AMINO-5-HYDROXYMETHYL-2-METHYLPYRIMIDINE PHOSPHATE SYNTHASE THI11-RELATED"/>
    <property type="match status" value="1"/>
</dbReference>
<protein>
    <recommendedName>
        <fullName evidence="10">Thiamine pyrimidine synthase</fullName>
    </recommendedName>
</protein>
<keyword evidence="6" id="KW-0479">Metal-binding</keyword>
<evidence type="ECO:0000256" key="8">
    <source>
        <dbReference type="ARBA" id="ARBA00022977"/>
    </source>
</evidence>
<evidence type="ECO:0000256" key="3">
    <source>
        <dbReference type="ARBA" id="ARBA00009406"/>
    </source>
</evidence>
<gene>
    <name evidence="13" type="ORF">ACFR9U_20705</name>
</gene>
<dbReference type="PANTHER" id="PTHR31528:SF1">
    <property type="entry name" value="4-AMINO-5-HYDROXYMETHYL-2-METHYLPYRIMIDINE PHOSPHATE SYNTHASE THI11-RELATED"/>
    <property type="match status" value="1"/>
</dbReference>
<evidence type="ECO:0000313" key="14">
    <source>
        <dbReference type="Proteomes" id="UP001597119"/>
    </source>
</evidence>
<dbReference type="GO" id="GO:0046872">
    <property type="term" value="F:metal ion binding"/>
    <property type="evidence" value="ECO:0007669"/>
    <property type="project" value="UniProtKB-KW"/>
</dbReference>
<evidence type="ECO:0000313" key="13">
    <source>
        <dbReference type="EMBL" id="MFD1589403.1"/>
    </source>
</evidence>
<comment type="function">
    <text evidence="1">Responsible for the formation of the pyrimidine heterocycle in the thiamine biosynthesis pathway. Catalyzes the formation of hydroxymethylpyrimidine phosphate (HMP-P) from histidine and pyridoxal phosphate (PLP). The protein uses PLP and the active site histidine to form HMP-P, generating an inactive enzyme. The enzyme can only undergo a single turnover, which suggests it is a suicide enzyme.</text>
</comment>
<comment type="subunit">
    <text evidence="4">Homodimer.</text>
</comment>
<evidence type="ECO:0000256" key="7">
    <source>
        <dbReference type="ARBA" id="ARBA00022898"/>
    </source>
</evidence>
<comment type="catalytic activity">
    <reaction evidence="11">
        <text>N(6)-(pyridoxal phosphate)-L-lysyl-[4-amino-5-hydroxymethyl-2-methylpyrimidine phosphate synthase] + L-histidyl-[4-amino-5-hydroxymethyl-2-methylpyrimidine phosphate synthase] + 2 Fe(3+) + 4 H2O = L-lysyl-[4-amino-5-hydroxymethyl-2-methylpyrimidine phosphate synthase] + (2S)-2-amino-5-hydroxy-4-oxopentanoyl-[4-amino-5-hydroxymethyl-2-methylpyrimidine phosphate synthase] + 4-amino-2-methyl-5-(phosphooxymethyl)pyrimidine + 3-oxopropanoate + 2 Fe(2+) + 2 H(+)</text>
        <dbReference type="Rhea" id="RHEA:65756"/>
        <dbReference type="Rhea" id="RHEA-COMP:16892"/>
        <dbReference type="Rhea" id="RHEA-COMP:16893"/>
        <dbReference type="Rhea" id="RHEA-COMP:16894"/>
        <dbReference type="Rhea" id="RHEA-COMP:16895"/>
        <dbReference type="ChEBI" id="CHEBI:15377"/>
        <dbReference type="ChEBI" id="CHEBI:15378"/>
        <dbReference type="ChEBI" id="CHEBI:29033"/>
        <dbReference type="ChEBI" id="CHEBI:29034"/>
        <dbReference type="ChEBI" id="CHEBI:29969"/>
        <dbReference type="ChEBI" id="CHEBI:29979"/>
        <dbReference type="ChEBI" id="CHEBI:33190"/>
        <dbReference type="ChEBI" id="CHEBI:58354"/>
        <dbReference type="ChEBI" id="CHEBI:143915"/>
        <dbReference type="ChEBI" id="CHEBI:157692"/>
    </reaction>
    <physiologicalReaction direction="left-to-right" evidence="11">
        <dbReference type="Rhea" id="RHEA:65757"/>
    </physiologicalReaction>
</comment>
<dbReference type="InterPro" id="IPR027939">
    <property type="entry name" value="NMT1/THI5"/>
</dbReference>
<accession>A0ABD6CIZ3</accession>
<keyword evidence="8" id="KW-0784">Thiamine biosynthesis</keyword>
<keyword evidence="9" id="KW-0408">Iron</keyword>
<dbReference type="Proteomes" id="UP001597119">
    <property type="component" value="Unassembled WGS sequence"/>
</dbReference>
<dbReference type="PROSITE" id="PS51257">
    <property type="entry name" value="PROKAR_LIPOPROTEIN"/>
    <property type="match status" value="1"/>
</dbReference>
<keyword evidence="7" id="KW-0663">Pyridoxal phosphate</keyword>
<dbReference type="Gene3D" id="3.40.190.10">
    <property type="entry name" value="Periplasmic binding protein-like II"/>
    <property type="match status" value="2"/>
</dbReference>
<evidence type="ECO:0000256" key="6">
    <source>
        <dbReference type="ARBA" id="ARBA00022723"/>
    </source>
</evidence>
<reference evidence="13 14" key="1">
    <citation type="journal article" date="2019" name="Int. J. Syst. Evol. Microbiol.">
        <title>The Global Catalogue of Microorganisms (GCM) 10K type strain sequencing project: providing services to taxonomists for standard genome sequencing and annotation.</title>
        <authorList>
            <consortium name="The Broad Institute Genomics Platform"/>
            <consortium name="The Broad Institute Genome Sequencing Center for Infectious Disease"/>
            <person name="Wu L."/>
            <person name="Ma J."/>
        </authorList>
    </citation>
    <scope>NUCLEOTIDE SEQUENCE [LARGE SCALE GENOMIC DNA]</scope>
    <source>
        <strain evidence="13 14">CGMCC 1.12125</strain>
    </source>
</reference>
<evidence type="ECO:0000256" key="1">
    <source>
        <dbReference type="ARBA" id="ARBA00003469"/>
    </source>
</evidence>
<evidence type="ECO:0000256" key="2">
    <source>
        <dbReference type="ARBA" id="ARBA00004948"/>
    </source>
</evidence>
<dbReference type="Pfam" id="PF09084">
    <property type="entry name" value="NMT1"/>
    <property type="match status" value="1"/>
</dbReference>